<dbReference type="InterPro" id="IPR006439">
    <property type="entry name" value="HAD-SF_hydro_IA"/>
</dbReference>
<keyword evidence="1" id="KW-0378">Hydrolase</keyword>
<dbReference type="RefSeq" id="WP_063070138.1">
    <property type="nucleotide sequence ID" value="NZ_LQXA01000003.1"/>
</dbReference>
<dbReference type="SUPFAM" id="SSF52540">
    <property type="entry name" value="P-loop containing nucleoside triphosphate hydrolases"/>
    <property type="match status" value="1"/>
</dbReference>
<dbReference type="Gene3D" id="3.40.50.300">
    <property type="entry name" value="P-loop containing nucleotide triphosphate hydrolases"/>
    <property type="match status" value="1"/>
</dbReference>
<dbReference type="EMBL" id="LQXA01000003">
    <property type="protein sequence ID" value="KZC96517.1"/>
    <property type="molecule type" value="Genomic_DNA"/>
</dbReference>
<dbReference type="PANTHER" id="PTHR43316">
    <property type="entry name" value="HYDROLASE, HALOACID DELAHOGENASE-RELATED"/>
    <property type="match status" value="1"/>
</dbReference>
<dbReference type="SFLD" id="SFLDG01129">
    <property type="entry name" value="C1.5:_HAD__Beta-PGM__Phosphata"/>
    <property type="match status" value="1"/>
</dbReference>
<dbReference type="InterPro" id="IPR051540">
    <property type="entry name" value="S-2-haloacid_dehalogenase"/>
</dbReference>
<comment type="caution">
    <text evidence="2">The sequence shown here is derived from an EMBL/GenBank/DDBJ whole genome shotgun (WGS) entry which is preliminary data.</text>
</comment>
<dbReference type="Proteomes" id="UP000076218">
    <property type="component" value="Unassembled WGS sequence"/>
</dbReference>
<dbReference type="NCBIfam" id="TIGR01549">
    <property type="entry name" value="HAD-SF-IA-v1"/>
    <property type="match status" value="1"/>
</dbReference>
<evidence type="ECO:0000313" key="3">
    <source>
        <dbReference type="Proteomes" id="UP000076218"/>
    </source>
</evidence>
<dbReference type="SFLD" id="SFLDS00003">
    <property type="entry name" value="Haloacid_Dehalogenase"/>
    <property type="match status" value="1"/>
</dbReference>
<dbReference type="PANTHER" id="PTHR43316:SF3">
    <property type="entry name" value="HALOACID DEHALOGENASE, TYPE II (AFU_ORTHOLOGUE AFUA_2G07750)-RELATED"/>
    <property type="match status" value="1"/>
</dbReference>
<dbReference type="SUPFAM" id="SSF56784">
    <property type="entry name" value="HAD-like"/>
    <property type="match status" value="1"/>
</dbReference>
<organism evidence="2 3">
    <name type="scientific">Clavibacter tessellarius</name>
    <dbReference type="NCBI Taxonomy" id="31965"/>
    <lineage>
        <taxon>Bacteria</taxon>
        <taxon>Bacillati</taxon>
        <taxon>Actinomycetota</taxon>
        <taxon>Actinomycetes</taxon>
        <taxon>Micrococcales</taxon>
        <taxon>Microbacteriaceae</taxon>
        <taxon>Clavibacter</taxon>
    </lineage>
</organism>
<protein>
    <submittedName>
        <fullName evidence="2">Uncharacterized protein</fullName>
    </submittedName>
</protein>
<accession>A0A154V5C1</accession>
<dbReference type="GO" id="GO:0016787">
    <property type="term" value="F:hydrolase activity"/>
    <property type="evidence" value="ECO:0007669"/>
    <property type="project" value="UniProtKB-KW"/>
</dbReference>
<dbReference type="InterPro" id="IPR036412">
    <property type="entry name" value="HAD-like_sf"/>
</dbReference>
<dbReference type="PRINTS" id="PR00413">
    <property type="entry name" value="HADHALOGNASE"/>
</dbReference>
<name>A0A154V5C1_9MICO</name>
<dbReference type="Pfam" id="PF00702">
    <property type="entry name" value="Hydrolase"/>
    <property type="match status" value="1"/>
</dbReference>
<evidence type="ECO:0000256" key="1">
    <source>
        <dbReference type="ARBA" id="ARBA00022801"/>
    </source>
</evidence>
<dbReference type="InterPro" id="IPR027417">
    <property type="entry name" value="P-loop_NTPase"/>
</dbReference>
<dbReference type="InterPro" id="IPR023214">
    <property type="entry name" value="HAD_sf"/>
</dbReference>
<dbReference type="STRING" id="31965.AWH51_02120"/>
<reference evidence="2 3" key="1">
    <citation type="submission" date="2016-01" db="EMBL/GenBank/DDBJ databases">
        <title>Draft genome sequence of Clavibacter michiganensis subsp. tessellarius DOAB 609.</title>
        <authorList>
            <person name="Tambong J.T."/>
        </authorList>
    </citation>
    <scope>NUCLEOTIDE SEQUENCE [LARGE SCALE GENOMIC DNA]</scope>
    <source>
        <strain evidence="2 3">DOAB 609</strain>
    </source>
</reference>
<evidence type="ECO:0000313" key="2">
    <source>
        <dbReference type="EMBL" id="KZC96517.1"/>
    </source>
</evidence>
<gene>
    <name evidence="2" type="ORF">AWH51_02120</name>
</gene>
<proteinExistence type="predicted"/>
<dbReference type="OrthoDB" id="572586at2"/>
<dbReference type="AlphaFoldDB" id="A0A154V5C1"/>
<dbReference type="Gene3D" id="3.40.50.1000">
    <property type="entry name" value="HAD superfamily/HAD-like"/>
    <property type="match status" value="1"/>
</dbReference>
<sequence length="462" mass="50957">MSALPRPTAEGASAEAASAEAIAADAVARAATDRPFLLGITGPDTSGKSRLAEAVRAEVVRAGRRCTVVHVDDFHNPRSVRYDSSLSERDAYLTRSIDTRRLVAEVLAPLRQAGSLETRLRHLDLATDTYSIEREYRVRPGDIVIVEGIFLLRDELRAHLDRVVHLHVDPQEMLDRGFRRDVPEQGPDVMRKYHEKYIPGQQEHLRAHPPREHADVIVDNTLWERPLLVPHAPHPRAVLARSDIRWIVFDLWETLVDLPRSTKDHAFAALCESLGEDPRLLRTPWQATRFARETGDVSSYLDELASLLDRSWSSTRRREALAARRAIHGREFELAAPRIVRQLGRIRDSGMGLGLVSNCSSDVRDMLDASGLTSAFDAVALSAETGVMKPDPRAFRAAMAALHAEPDATLFVGDGSDAELVGALVAGMHPVRIEVHSRVTWPGTVTASLEDLADAVVASTAA</sequence>